<dbReference type="Gramene" id="mRNA:HanXRQr2_Chr05g0193771">
    <property type="protein sequence ID" value="mRNA:HanXRQr2_Chr05g0193771"/>
    <property type="gene ID" value="HanXRQr2_Chr05g0193771"/>
</dbReference>
<dbReference type="InterPro" id="IPR051339">
    <property type="entry name" value="DnaJ_subfamily_B"/>
</dbReference>
<dbReference type="SUPFAM" id="SSF46565">
    <property type="entry name" value="Chaperone J-domain"/>
    <property type="match status" value="1"/>
</dbReference>
<accession>A0A9K3NKP1</accession>
<dbReference type="GO" id="GO:0051087">
    <property type="term" value="F:protein-folding chaperone binding"/>
    <property type="evidence" value="ECO:0000318"/>
    <property type="project" value="GO_Central"/>
</dbReference>
<dbReference type="CDD" id="cd06257">
    <property type="entry name" value="DnaJ"/>
    <property type="match status" value="1"/>
</dbReference>
<name>A0A9K3NKP1_HELAN</name>
<organism evidence="3 4">
    <name type="scientific">Helianthus annuus</name>
    <name type="common">Common sunflower</name>
    <dbReference type="NCBI Taxonomy" id="4232"/>
    <lineage>
        <taxon>Eukaryota</taxon>
        <taxon>Viridiplantae</taxon>
        <taxon>Streptophyta</taxon>
        <taxon>Embryophyta</taxon>
        <taxon>Tracheophyta</taxon>
        <taxon>Spermatophyta</taxon>
        <taxon>Magnoliopsida</taxon>
        <taxon>eudicotyledons</taxon>
        <taxon>Gunneridae</taxon>
        <taxon>Pentapetalae</taxon>
        <taxon>asterids</taxon>
        <taxon>campanulids</taxon>
        <taxon>Asterales</taxon>
        <taxon>Asteraceae</taxon>
        <taxon>Asteroideae</taxon>
        <taxon>Heliantheae alliance</taxon>
        <taxon>Heliantheae</taxon>
        <taxon>Helianthus</taxon>
    </lineage>
</organism>
<dbReference type="PANTHER" id="PTHR24078">
    <property type="entry name" value="DNAJ HOMOLOG SUBFAMILY C MEMBER"/>
    <property type="match status" value="1"/>
</dbReference>
<dbReference type="Pfam" id="PF00226">
    <property type="entry name" value="DnaJ"/>
    <property type="match status" value="1"/>
</dbReference>
<dbReference type="InterPro" id="IPR036869">
    <property type="entry name" value="J_dom_sf"/>
</dbReference>
<sequence>MCKACEGYLSFHHYRDYCAKYLIFRDRKKQKKYLVSSLSLSLSLSSSGSLSSLRSSLTLSSHRSHMYTLKVNRNATDDDLKKAYRRLAMIWHPDKNPNTNKSDAESKFKQISEAYDVLSDPQKRQIYDLYGEEALKAGRCFNNHQNPNPNLNFRFNPRNAEDIYAELFGGSDAGFRNGESSSVKKAPAVENVLGCSLLDLYKGAKKKMKISKTVLDSFGFLGLGFQWGWWV</sequence>
<dbReference type="PANTHER" id="PTHR24078:SF524">
    <property type="entry name" value="DNAJ HEAT SHOCK FAMILY PROTEIN"/>
    <property type="match status" value="1"/>
</dbReference>
<proteinExistence type="predicted"/>
<dbReference type="EMBL" id="MNCJ02000320">
    <property type="protein sequence ID" value="KAF5804142.1"/>
    <property type="molecule type" value="Genomic_DNA"/>
</dbReference>
<dbReference type="PROSITE" id="PS00636">
    <property type="entry name" value="DNAJ_1"/>
    <property type="match status" value="1"/>
</dbReference>
<evidence type="ECO:0000313" key="3">
    <source>
        <dbReference type="EMBL" id="KAF5804142.1"/>
    </source>
</evidence>
<keyword evidence="4" id="KW-1185">Reference proteome</keyword>
<gene>
    <name evidence="3" type="ORF">HanXRQr2_Chr05g0193771</name>
</gene>
<comment type="caution">
    <text evidence="3">The sequence shown here is derived from an EMBL/GenBank/DDBJ whole genome shotgun (WGS) entry which is preliminary data.</text>
</comment>
<reference evidence="3" key="1">
    <citation type="journal article" date="2017" name="Nature">
        <title>The sunflower genome provides insights into oil metabolism, flowering and Asterid evolution.</title>
        <authorList>
            <person name="Badouin H."/>
            <person name="Gouzy J."/>
            <person name="Grassa C.J."/>
            <person name="Murat F."/>
            <person name="Staton S.E."/>
            <person name="Cottret L."/>
            <person name="Lelandais-Briere C."/>
            <person name="Owens G.L."/>
            <person name="Carrere S."/>
            <person name="Mayjonade B."/>
            <person name="Legrand L."/>
            <person name="Gill N."/>
            <person name="Kane N.C."/>
            <person name="Bowers J.E."/>
            <person name="Hubner S."/>
            <person name="Bellec A."/>
            <person name="Berard A."/>
            <person name="Berges H."/>
            <person name="Blanchet N."/>
            <person name="Boniface M.C."/>
            <person name="Brunel D."/>
            <person name="Catrice O."/>
            <person name="Chaidir N."/>
            <person name="Claudel C."/>
            <person name="Donnadieu C."/>
            <person name="Faraut T."/>
            <person name="Fievet G."/>
            <person name="Helmstetter N."/>
            <person name="King M."/>
            <person name="Knapp S.J."/>
            <person name="Lai Z."/>
            <person name="Le Paslier M.C."/>
            <person name="Lippi Y."/>
            <person name="Lorenzon L."/>
            <person name="Mandel J.R."/>
            <person name="Marage G."/>
            <person name="Marchand G."/>
            <person name="Marquand E."/>
            <person name="Bret-Mestries E."/>
            <person name="Morien E."/>
            <person name="Nambeesan S."/>
            <person name="Nguyen T."/>
            <person name="Pegot-Espagnet P."/>
            <person name="Pouilly N."/>
            <person name="Raftis F."/>
            <person name="Sallet E."/>
            <person name="Schiex T."/>
            <person name="Thomas J."/>
            <person name="Vandecasteele C."/>
            <person name="Vares D."/>
            <person name="Vear F."/>
            <person name="Vautrin S."/>
            <person name="Crespi M."/>
            <person name="Mangin B."/>
            <person name="Burke J.M."/>
            <person name="Salse J."/>
            <person name="Munos S."/>
            <person name="Vincourt P."/>
            <person name="Rieseberg L.H."/>
            <person name="Langlade N.B."/>
        </authorList>
    </citation>
    <scope>NUCLEOTIDE SEQUENCE</scope>
    <source>
        <tissue evidence="3">Leaves</tissue>
    </source>
</reference>
<evidence type="ECO:0000313" key="4">
    <source>
        <dbReference type="Proteomes" id="UP000215914"/>
    </source>
</evidence>
<dbReference type="Gene3D" id="1.10.287.110">
    <property type="entry name" value="DnaJ domain"/>
    <property type="match status" value="1"/>
</dbReference>
<reference evidence="3" key="2">
    <citation type="submission" date="2020-06" db="EMBL/GenBank/DDBJ databases">
        <title>Helianthus annuus Genome sequencing and assembly Release 2.</title>
        <authorList>
            <person name="Gouzy J."/>
            <person name="Langlade N."/>
            <person name="Munos S."/>
        </authorList>
    </citation>
    <scope>NUCLEOTIDE SEQUENCE</scope>
    <source>
        <tissue evidence="3">Leaves</tissue>
    </source>
</reference>
<protein>
    <submittedName>
        <fullName evidence="3">DnaJ domain, Chaperone J-domain superfamily</fullName>
    </submittedName>
</protein>
<keyword evidence="1" id="KW-0143">Chaperone</keyword>
<feature type="domain" description="J" evidence="2">
    <location>
        <begin position="64"/>
        <end position="131"/>
    </location>
</feature>
<dbReference type="AlphaFoldDB" id="A0A9K3NKP1"/>
<evidence type="ECO:0000256" key="1">
    <source>
        <dbReference type="ARBA" id="ARBA00023186"/>
    </source>
</evidence>
<evidence type="ECO:0000259" key="2">
    <source>
        <dbReference type="PROSITE" id="PS50076"/>
    </source>
</evidence>
<dbReference type="InterPro" id="IPR018253">
    <property type="entry name" value="DnaJ_domain_CS"/>
</dbReference>
<dbReference type="GO" id="GO:0051082">
    <property type="term" value="F:unfolded protein binding"/>
    <property type="evidence" value="ECO:0000318"/>
    <property type="project" value="GO_Central"/>
</dbReference>
<dbReference type="InterPro" id="IPR001623">
    <property type="entry name" value="DnaJ_domain"/>
</dbReference>
<dbReference type="GO" id="GO:0005829">
    <property type="term" value="C:cytosol"/>
    <property type="evidence" value="ECO:0000318"/>
    <property type="project" value="GO_Central"/>
</dbReference>
<dbReference type="Proteomes" id="UP000215914">
    <property type="component" value="Unassembled WGS sequence"/>
</dbReference>
<dbReference type="SMART" id="SM00271">
    <property type="entry name" value="DnaJ"/>
    <property type="match status" value="1"/>
</dbReference>
<dbReference type="PROSITE" id="PS50076">
    <property type="entry name" value="DNAJ_2"/>
    <property type="match status" value="1"/>
</dbReference>
<dbReference type="PRINTS" id="PR00625">
    <property type="entry name" value="JDOMAIN"/>
</dbReference>